<reference evidence="3" key="1">
    <citation type="submission" date="2022-11" db="EMBL/GenBank/DDBJ databases">
        <title>Isolation and characterization of PLA-degrading bacterium Massilia sp. from Antarctic soil.</title>
        <authorList>
            <person name="Sato K."/>
            <person name="Gomez-Fuentes C."/>
            <person name="Ahmad S.A."/>
            <person name="Zulkharnain A."/>
        </authorList>
    </citation>
    <scope>NUCLEOTIDE SEQUENCE</scope>
    <source>
        <strain evidence="3">N-3</strain>
    </source>
</reference>
<evidence type="ECO:0000313" key="4">
    <source>
        <dbReference type="Proteomes" id="UP001163336"/>
    </source>
</evidence>
<name>A0ABM8C115_9BURK</name>
<dbReference type="Proteomes" id="UP001163336">
    <property type="component" value="Chromosome"/>
</dbReference>
<organism evidence="3 4">
    <name type="scientific">Massilia varians</name>
    <dbReference type="NCBI Taxonomy" id="457921"/>
    <lineage>
        <taxon>Bacteria</taxon>
        <taxon>Pseudomonadati</taxon>
        <taxon>Pseudomonadota</taxon>
        <taxon>Betaproteobacteria</taxon>
        <taxon>Burkholderiales</taxon>
        <taxon>Oxalobacteraceae</taxon>
        <taxon>Telluria group</taxon>
        <taxon>Massilia</taxon>
    </lineage>
</organism>
<feature type="transmembrane region" description="Helical" evidence="1">
    <location>
        <begin position="167"/>
        <end position="188"/>
    </location>
</feature>
<feature type="transmembrane region" description="Helical" evidence="1">
    <location>
        <begin position="37"/>
        <end position="63"/>
    </location>
</feature>
<feature type="transmembrane region" description="Helical" evidence="1">
    <location>
        <begin position="83"/>
        <end position="101"/>
    </location>
</feature>
<proteinExistence type="predicted"/>
<feature type="domain" description="Acyltransferase 3" evidence="2">
    <location>
        <begin position="6"/>
        <end position="334"/>
    </location>
</feature>
<dbReference type="Pfam" id="PF01757">
    <property type="entry name" value="Acyl_transf_3"/>
    <property type="match status" value="1"/>
</dbReference>
<feature type="transmembrane region" description="Helical" evidence="1">
    <location>
        <begin position="282"/>
        <end position="299"/>
    </location>
</feature>
<keyword evidence="3" id="KW-0012">Acyltransferase</keyword>
<evidence type="ECO:0000256" key="1">
    <source>
        <dbReference type="SAM" id="Phobius"/>
    </source>
</evidence>
<evidence type="ECO:0000259" key="2">
    <source>
        <dbReference type="Pfam" id="PF01757"/>
    </source>
</evidence>
<dbReference type="PANTHER" id="PTHR23028">
    <property type="entry name" value="ACETYLTRANSFERASE"/>
    <property type="match status" value="1"/>
</dbReference>
<sequence>MKLNQLAGLRGICAWWVVFYHSLGLMGDSVSGPLRDLIAHGYLAVDLFFLLSGFVIFLSYHAAVSTGSPYSIGKFYWNRLARIYPLHFVMLGGYLLLFLAYTHFSSSGTAPTTYTWSAFIQSMFLVHMWVGADLTWNVPSWSISSEWFVYLFFPLMAYSLRKLRGGVAAHLGVIVLVALLLHLIYSLGGLHSLGSDIPRMALVRTMLEFLMGVFIGSLYVNHRDFLERSSGAALAGFVVLSTLYVFSPLPDYALIPAAFALLIAFLSVTTSWITALLSRPSLVYLGEISYSTYMVHYLVYDLFKAAFVSDIHAVNQLYLWLSFAVVFILSVLLHHIVDTPSQRYFRRLSAR</sequence>
<keyword evidence="1" id="KW-0472">Membrane</keyword>
<feature type="transmembrane region" description="Helical" evidence="1">
    <location>
        <begin position="319"/>
        <end position="337"/>
    </location>
</feature>
<feature type="transmembrane region" description="Helical" evidence="1">
    <location>
        <begin position="138"/>
        <end position="160"/>
    </location>
</feature>
<dbReference type="GO" id="GO:0016746">
    <property type="term" value="F:acyltransferase activity"/>
    <property type="evidence" value="ECO:0007669"/>
    <property type="project" value="UniProtKB-KW"/>
</dbReference>
<keyword evidence="4" id="KW-1185">Reference proteome</keyword>
<feature type="transmembrane region" description="Helical" evidence="1">
    <location>
        <begin position="231"/>
        <end position="247"/>
    </location>
</feature>
<gene>
    <name evidence="3" type="ORF">MasN3_03530</name>
</gene>
<keyword evidence="3" id="KW-0808">Transferase</keyword>
<dbReference type="InterPro" id="IPR050879">
    <property type="entry name" value="Acyltransferase_3"/>
</dbReference>
<feature type="transmembrane region" description="Helical" evidence="1">
    <location>
        <begin position="200"/>
        <end position="219"/>
    </location>
</feature>
<keyword evidence="1" id="KW-1133">Transmembrane helix</keyword>
<dbReference type="InterPro" id="IPR002656">
    <property type="entry name" value="Acyl_transf_3_dom"/>
</dbReference>
<protein>
    <submittedName>
        <fullName evidence="3">Acyltransferase</fullName>
    </submittedName>
</protein>
<dbReference type="EMBL" id="AP026966">
    <property type="protein sequence ID" value="BDT56859.1"/>
    <property type="molecule type" value="Genomic_DNA"/>
</dbReference>
<feature type="transmembrane region" description="Helical" evidence="1">
    <location>
        <begin position="253"/>
        <end position="275"/>
    </location>
</feature>
<feature type="transmembrane region" description="Helical" evidence="1">
    <location>
        <begin position="6"/>
        <end position="25"/>
    </location>
</feature>
<keyword evidence="1" id="KW-0812">Transmembrane</keyword>
<dbReference type="RefSeq" id="WP_281911774.1">
    <property type="nucleotide sequence ID" value="NZ_AP026966.1"/>
</dbReference>
<accession>A0ABM8C115</accession>
<evidence type="ECO:0000313" key="3">
    <source>
        <dbReference type="EMBL" id="BDT56859.1"/>
    </source>
</evidence>